<reference evidence="2 3" key="1">
    <citation type="submission" date="2019-03" db="EMBL/GenBank/DDBJ databases">
        <title>The genome sequence of a newly discovered highly antifungal drug resistant Aspergillus species, Aspergillus tanneri NIH 1004.</title>
        <authorList>
            <person name="Mounaud S."/>
            <person name="Singh I."/>
            <person name="Joardar V."/>
            <person name="Pakala S."/>
            <person name="Pakala S."/>
            <person name="Venepally P."/>
            <person name="Hoover J."/>
            <person name="Nierman W."/>
            <person name="Chung J."/>
            <person name="Losada L."/>
        </authorList>
    </citation>
    <scope>NUCLEOTIDE SEQUENCE [LARGE SCALE GENOMIC DNA]</scope>
    <source>
        <strain evidence="2 3">NIH1004</strain>
    </source>
</reference>
<accession>A0A4S3J6V0</accession>
<dbReference type="PANTHER" id="PTHR31410">
    <property type="entry name" value="TRANSMEMBRANE PROTEIN 246"/>
    <property type="match status" value="1"/>
</dbReference>
<feature type="transmembrane region" description="Helical" evidence="1">
    <location>
        <begin position="265"/>
        <end position="285"/>
    </location>
</feature>
<dbReference type="AlphaFoldDB" id="A0A4S3J6V0"/>
<dbReference type="Proteomes" id="UP000308092">
    <property type="component" value="Unassembled WGS sequence"/>
</dbReference>
<proteinExistence type="predicted"/>
<evidence type="ECO:0000256" key="1">
    <source>
        <dbReference type="SAM" id="Phobius"/>
    </source>
</evidence>
<keyword evidence="1" id="KW-0472">Membrane</keyword>
<keyword evidence="3" id="KW-1185">Reference proteome</keyword>
<dbReference type="PANTHER" id="PTHR31410:SF1">
    <property type="entry name" value="POST-GPI ATTACHMENT TO PROTEINS FACTOR 4"/>
    <property type="match status" value="1"/>
</dbReference>
<dbReference type="VEuPathDB" id="FungiDB:EYZ11_009858"/>
<dbReference type="CDD" id="cd22189">
    <property type="entry name" value="PGAP4-like_fungal"/>
    <property type="match status" value="1"/>
</dbReference>
<name>A0A4S3J6V0_9EURO</name>
<feature type="transmembrane region" description="Helical" evidence="1">
    <location>
        <begin position="235"/>
        <end position="253"/>
    </location>
</feature>
<evidence type="ECO:0000313" key="3">
    <source>
        <dbReference type="Proteomes" id="UP000308092"/>
    </source>
</evidence>
<keyword evidence="1" id="KW-0812">Transmembrane</keyword>
<evidence type="ECO:0000313" key="2">
    <source>
        <dbReference type="EMBL" id="THC90683.1"/>
    </source>
</evidence>
<organism evidence="2 3">
    <name type="scientific">Aspergillus tanneri</name>
    <dbReference type="NCBI Taxonomy" id="1220188"/>
    <lineage>
        <taxon>Eukaryota</taxon>
        <taxon>Fungi</taxon>
        <taxon>Dikarya</taxon>
        <taxon>Ascomycota</taxon>
        <taxon>Pezizomycotina</taxon>
        <taxon>Eurotiomycetes</taxon>
        <taxon>Eurotiomycetidae</taxon>
        <taxon>Eurotiales</taxon>
        <taxon>Aspergillaceae</taxon>
        <taxon>Aspergillus</taxon>
        <taxon>Aspergillus subgen. Circumdati</taxon>
    </lineage>
</organism>
<dbReference type="InterPro" id="IPR029675">
    <property type="entry name" value="PGAP4"/>
</dbReference>
<dbReference type="GO" id="GO:0000139">
    <property type="term" value="C:Golgi membrane"/>
    <property type="evidence" value="ECO:0007669"/>
    <property type="project" value="InterPro"/>
</dbReference>
<dbReference type="GO" id="GO:0006506">
    <property type="term" value="P:GPI anchor biosynthetic process"/>
    <property type="evidence" value="ECO:0007669"/>
    <property type="project" value="InterPro"/>
</dbReference>
<keyword evidence="1" id="KW-1133">Transmembrane helix</keyword>
<dbReference type="GO" id="GO:0016757">
    <property type="term" value="F:glycosyltransferase activity"/>
    <property type="evidence" value="ECO:0007669"/>
    <property type="project" value="InterPro"/>
</dbReference>
<protein>
    <recommendedName>
        <fullName evidence="4">Integral membrane protein</fullName>
    </recommendedName>
</protein>
<sequence length="407" mass="47109">METDILTSKLEHEKLHLWRDPHSAFFDDHHVYDLKYSLHREREARHYIARYNAPSEPPEHDNSGSNPLMCASFVTVRRELDDYFDPSIGSLLEGLDPRERRALYLNVLFADTDPTRHPSWGQNWVDRLTDTSSSYNVSGEQLAHLQAIEKDKDFHEKGVYDYIYALRACQVTNAPYIAIFEDDIILAEGWMTKTLKALADINHIVQNKTSWIYLRLFYTETALSWTSSDFAYRNMPLIFGLMMLLTIGCLLVLRRFPICHSYLDYPTVFVISLVCVPAFTALVYMMGKYNIMPLRGVVEMNTNGCCTQALVFPRAQVDDLVRYLEEKRGQTDLLIEEYAEQTGLTRYALAPPQLQHVGLKSSRGNADIHTQSTWAFWFEDNDPITLKREHEDLLRSKDIGNILQDHN</sequence>
<dbReference type="EMBL" id="SOSA01000493">
    <property type="protein sequence ID" value="THC90683.1"/>
    <property type="molecule type" value="Genomic_DNA"/>
</dbReference>
<evidence type="ECO:0008006" key="4">
    <source>
        <dbReference type="Google" id="ProtNLM"/>
    </source>
</evidence>
<gene>
    <name evidence="2" type="ORF">EYZ11_009858</name>
</gene>
<comment type="caution">
    <text evidence="2">The sequence shown here is derived from an EMBL/GenBank/DDBJ whole genome shotgun (WGS) entry which is preliminary data.</text>
</comment>